<proteinExistence type="inferred from homology"/>
<dbReference type="GO" id="GO:0016788">
    <property type="term" value="F:hydrolase activity, acting on ester bonds"/>
    <property type="evidence" value="ECO:0007669"/>
    <property type="project" value="InterPro"/>
</dbReference>
<evidence type="ECO:0000256" key="9">
    <source>
        <dbReference type="SAM" id="SignalP"/>
    </source>
</evidence>
<evidence type="ECO:0000256" key="6">
    <source>
        <dbReference type="ARBA" id="ARBA00022963"/>
    </source>
</evidence>
<accession>A0A8T0TWM3</accession>
<dbReference type="InterPro" id="IPR035669">
    <property type="entry name" value="SGNH_plant_lipase-like"/>
</dbReference>
<dbReference type="SUPFAM" id="SSF52266">
    <property type="entry name" value="SGNH hydrolase"/>
    <property type="match status" value="1"/>
</dbReference>
<keyword evidence="11" id="KW-1185">Reference proteome</keyword>
<organism evidence="10 11">
    <name type="scientific">Panicum virgatum</name>
    <name type="common">Blackwell switchgrass</name>
    <dbReference type="NCBI Taxonomy" id="38727"/>
    <lineage>
        <taxon>Eukaryota</taxon>
        <taxon>Viridiplantae</taxon>
        <taxon>Streptophyta</taxon>
        <taxon>Embryophyta</taxon>
        <taxon>Tracheophyta</taxon>
        <taxon>Spermatophyta</taxon>
        <taxon>Magnoliopsida</taxon>
        <taxon>Liliopsida</taxon>
        <taxon>Poales</taxon>
        <taxon>Poaceae</taxon>
        <taxon>PACMAD clade</taxon>
        <taxon>Panicoideae</taxon>
        <taxon>Panicodae</taxon>
        <taxon>Paniceae</taxon>
        <taxon>Panicinae</taxon>
        <taxon>Panicum</taxon>
        <taxon>Panicum sect. Hiantes</taxon>
    </lineage>
</organism>
<evidence type="ECO:0000313" key="10">
    <source>
        <dbReference type="EMBL" id="KAG2612319.1"/>
    </source>
</evidence>
<protein>
    <recommendedName>
        <fullName evidence="12">GDSL esterase/lipase</fullName>
    </recommendedName>
</protein>
<gene>
    <name evidence="10" type="ORF">PVAP13_4KG270500</name>
</gene>
<keyword evidence="7" id="KW-0443">Lipid metabolism</keyword>
<comment type="similarity">
    <text evidence="2">Belongs to the 'GDSL' lipolytic enzyme family.</text>
</comment>
<name>A0A8T0TWM3_PANVG</name>
<dbReference type="InterPro" id="IPR001087">
    <property type="entry name" value="GDSL"/>
</dbReference>
<dbReference type="GO" id="GO:0005576">
    <property type="term" value="C:extracellular region"/>
    <property type="evidence" value="ECO:0007669"/>
    <property type="project" value="UniProtKB-SubCell"/>
</dbReference>
<evidence type="ECO:0000256" key="5">
    <source>
        <dbReference type="ARBA" id="ARBA00022801"/>
    </source>
</evidence>
<dbReference type="Pfam" id="PF00657">
    <property type="entry name" value="Lipase_GDSL"/>
    <property type="match status" value="1"/>
</dbReference>
<dbReference type="CDD" id="cd01837">
    <property type="entry name" value="SGNH_plant_lipase_like"/>
    <property type="match status" value="1"/>
</dbReference>
<evidence type="ECO:0000256" key="7">
    <source>
        <dbReference type="ARBA" id="ARBA00023098"/>
    </source>
</evidence>
<dbReference type="Gene3D" id="3.40.50.1110">
    <property type="entry name" value="SGNH hydrolase"/>
    <property type="match status" value="1"/>
</dbReference>
<dbReference type="OrthoDB" id="1600564at2759"/>
<feature type="signal peptide" evidence="9">
    <location>
        <begin position="1"/>
        <end position="28"/>
    </location>
</feature>
<dbReference type="PANTHER" id="PTHR45650">
    <property type="entry name" value="GDSL-LIKE LIPASE/ACYLHYDROLASE-RELATED"/>
    <property type="match status" value="1"/>
</dbReference>
<dbReference type="Proteomes" id="UP000823388">
    <property type="component" value="Chromosome 4K"/>
</dbReference>
<evidence type="ECO:0000256" key="1">
    <source>
        <dbReference type="ARBA" id="ARBA00004613"/>
    </source>
</evidence>
<sequence length="420" mass="45333">MAAKLVYLLTVVFLSMALLLSLRGQCEAAATSCRRRVGAGGGAAAAAGSRSSGGQAGKKQRQRQRPQVEGMFVFGSSVVDNGNNNFLNGSGVRADYLPYGVDFPLGPSGRFSNGRNVIDALGELLRLPGLVPPFADPRTRGRAALHGVNFASGGSGILDHTGQLTGEVVSLRQQISNFEAVTLPDLRAQLRGAAATAGDHRIRRQDSFQRCYLSKCLFVIGTGGNDYLLNYFNPRKNGTEGGTPLTEFTRSLIIKLSHHLQRLYALGARKFVVFSIQPTGCTPVVRSFLNITGAACIEPVNDAVALFNSELRRLVDGARSRMPAARLAYIDSYRIIKDMLDHPAKHGVRETGRACCEMSRSSSGVLCKKQGPVCRDRTEYVFFDGLHPTDAVNARIARKGYGSSSPEHAYPINVKKLAML</sequence>
<feature type="region of interest" description="Disordered" evidence="8">
    <location>
        <begin position="44"/>
        <end position="66"/>
    </location>
</feature>
<evidence type="ECO:0000256" key="2">
    <source>
        <dbReference type="ARBA" id="ARBA00008668"/>
    </source>
</evidence>
<comment type="subcellular location">
    <subcellularLocation>
        <location evidence="1">Secreted</location>
    </subcellularLocation>
</comment>
<evidence type="ECO:0000313" key="11">
    <source>
        <dbReference type="Proteomes" id="UP000823388"/>
    </source>
</evidence>
<keyword evidence="6" id="KW-0442">Lipid degradation</keyword>
<dbReference type="InterPro" id="IPR036514">
    <property type="entry name" value="SGNH_hydro_sf"/>
</dbReference>
<keyword evidence="4 9" id="KW-0732">Signal</keyword>
<dbReference type="InterPro" id="IPR051238">
    <property type="entry name" value="GDSL_esterase/lipase"/>
</dbReference>
<feature type="chain" id="PRO_5035885710" description="GDSL esterase/lipase" evidence="9">
    <location>
        <begin position="29"/>
        <end position="420"/>
    </location>
</feature>
<dbReference type="EMBL" id="CM029043">
    <property type="protein sequence ID" value="KAG2612319.1"/>
    <property type="molecule type" value="Genomic_DNA"/>
</dbReference>
<keyword evidence="3" id="KW-0964">Secreted</keyword>
<evidence type="ECO:0008006" key="12">
    <source>
        <dbReference type="Google" id="ProtNLM"/>
    </source>
</evidence>
<reference evidence="10" key="1">
    <citation type="submission" date="2020-05" db="EMBL/GenBank/DDBJ databases">
        <title>WGS assembly of Panicum virgatum.</title>
        <authorList>
            <person name="Lovell J.T."/>
            <person name="Jenkins J."/>
            <person name="Shu S."/>
            <person name="Juenger T.E."/>
            <person name="Schmutz J."/>
        </authorList>
    </citation>
    <scope>NUCLEOTIDE SEQUENCE</scope>
    <source>
        <strain evidence="10">AP13</strain>
    </source>
</reference>
<feature type="compositionally biased region" description="Low complexity" evidence="8">
    <location>
        <begin position="44"/>
        <end position="53"/>
    </location>
</feature>
<dbReference type="AlphaFoldDB" id="A0A8T0TWM3"/>
<evidence type="ECO:0000256" key="4">
    <source>
        <dbReference type="ARBA" id="ARBA00022729"/>
    </source>
</evidence>
<dbReference type="GO" id="GO:0016042">
    <property type="term" value="P:lipid catabolic process"/>
    <property type="evidence" value="ECO:0007669"/>
    <property type="project" value="UniProtKB-KW"/>
</dbReference>
<dbReference type="PANTHER" id="PTHR45650:SF2">
    <property type="entry name" value="OS06G0560700 PROTEIN"/>
    <property type="match status" value="1"/>
</dbReference>
<evidence type="ECO:0000256" key="8">
    <source>
        <dbReference type="SAM" id="MobiDB-lite"/>
    </source>
</evidence>
<keyword evidence="5" id="KW-0378">Hydrolase</keyword>
<evidence type="ECO:0000256" key="3">
    <source>
        <dbReference type="ARBA" id="ARBA00022525"/>
    </source>
</evidence>
<comment type="caution">
    <text evidence="10">The sequence shown here is derived from an EMBL/GenBank/DDBJ whole genome shotgun (WGS) entry which is preliminary data.</text>
</comment>